<dbReference type="PANTHER" id="PTHR33927:SF3">
    <property type="entry name" value="INTEGRAL MEMBRANE PROTEIN TMPA"/>
    <property type="match status" value="1"/>
</dbReference>
<comment type="caution">
    <text evidence="3">The sequence shown here is derived from an EMBL/GenBank/DDBJ whole genome shotgun (WGS) entry which is preliminary data.</text>
</comment>
<organism evidence="3 4">
    <name type="scientific">Seiridium unicorne</name>
    <dbReference type="NCBI Taxonomy" id="138068"/>
    <lineage>
        <taxon>Eukaryota</taxon>
        <taxon>Fungi</taxon>
        <taxon>Dikarya</taxon>
        <taxon>Ascomycota</taxon>
        <taxon>Pezizomycotina</taxon>
        <taxon>Sordariomycetes</taxon>
        <taxon>Xylariomycetidae</taxon>
        <taxon>Amphisphaeriales</taxon>
        <taxon>Sporocadaceae</taxon>
        <taxon>Seiridium</taxon>
    </lineage>
</organism>
<keyword evidence="2" id="KW-1133">Transmembrane helix</keyword>
<feature type="transmembrane region" description="Helical" evidence="2">
    <location>
        <begin position="183"/>
        <end position="204"/>
    </location>
</feature>
<proteinExistence type="predicted"/>
<gene>
    <name evidence="3" type="ORF">SUNI508_07132</name>
</gene>
<feature type="transmembrane region" description="Helical" evidence="2">
    <location>
        <begin position="291"/>
        <end position="309"/>
    </location>
</feature>
<dbReference type="InterPro" id="IPR039261">
    <property type="entry name" value="FNR_nucleotide-bd"/>
</dbReference>
<dbReference type="SUPFAM" id="SSF52343">
    <property type="entry name" value="Ferredoxin reductase-like, C-terminal NADP-linked domain"/>
    <property type="match status" value="1"/>
</dbReference>
<feature type="transmembrane region" description="Helical" evidence="2">
    <location>
        <begin position="251"/>
        <end position="271"/>
    </location>
</feature>
<evidence type="ECO:0000256" key="1">
    <source>
        <dbReference type="SAM" id="MobiDB-lite"/>
    </source>
</evidence>
<keyword evidence="2" id="KW-0812">Transmembrane</keyword>
<feature type="transmembrane region" description="Helical" evidence="2">
    <location>
        <begin position="93"/>
        <end position="113"/>
    </location>
</feature>
<evidence type="ECO:0000256" key="2">
    <source>
        <dbReference type="SAM" id="Phobius"/>
    </source>
</evidence>
<accession>A0ABR2UZ36</accession>
<feature type="region of interest" description="Disordered" evidence="1">
    <location>
        <begin position="1"/>
        <end position="41"/>
    </location>
</feature>
<name>A0ABR2UZ36_9PEZI</name>
<evidence type="ECO:0000313" key="3">
    <source>
        <dbReference type="EMBL" id="KAK9419646.1"/>
    </source>
</evidence>
<keyword evidence="4" id="KW-1185">Reference proteome</keyword>
<protein>
    <submittedName>
        <fullName evidence="3">Integral membrane protein TmpA</fullName>
    </submittedName>
</protein>
<feature type="transmembrane region" description="Helical" evidence="2">
    <location>
        <begin position="216"/>
        <end position="239"/>
    </location>
</feature>
<sequence>MSTMETKMNNGRASARPISHQSSTTTVVSLTDGGQRSANSSVTTIGPHIVESKSAKDSDIQILVSPKALLGDQPASHRRGWLSKLRHGLFNTYSRLFLIMIISNAIPLIAVLARDFSNSSDLTSTCLNLVTLCIHMAAGNAMVCTLARSPLVINAMFLTFGAIPRSAPLWLRRRCCKVFHFGGVHSGAGIATCVWMILFVILFAMTKPWEDPRPAAIFAVGIFLAMLLLSIVIVAIPSVRRRQHDTFEMTHRFAGWLTLVVLWVLLLIHAWDQVVLGSSASIGAFLLPFPTFWFLLVSTVAAIWPWAMLRKIEVNPEYLSPHATRLHFRHRPLGWGRGLSLAKHPLKDWHSFAGFSDRFDTPQSEFSCLVSNAGDWTKSVIQDQPTKLWVRAIPVYGVGYAMKVFNRVVMVATGSGIGPCLSFIGYDDRPPIRVIWQTRSPLKTYGQRTLDLVERLDKNPIVYDTTQTGRIDMLPITCDVVESFQAEAVIIISNPVMTKKLVYELEMRGIPAYGPIFDS</sequence>
<dbReference type="PANTHER" id="PTHR33927">
    <property type="entry name" value="TRANSMEMBRANE PROTEIN"/>
    <property type="match status" value="1"/>
</dbReference>
<evidence type="ECO:0000313" key="4">
    <source>
        <dbReference type="Proteomes" id="UP001408356"/>
    </source>
</evidence>
<dbReference type="EMBL" id="JARVKF010000299">
    <property type="protein sequence ID" value="KAK9419646.1"/>
    <property type="molecule type" value="Genomic_DNA"/>
</dbReference>
<dbReference type="InterPro" id="IPR052979">
    <property type="entry name" value="Adenylate-forming_domain"/>
</dbReference>
<keyword evidence="2" id="KW-0472">Membrane</keyword>
<feature type="compositionally biased region" description="Polar residues" evidence="1">
    <location>
        <begin position="19"/>
        <end position="41"/>
    </location>
</feature>
<feature type="compositionally biased region" description="Polar residues" evidence="1">
    <location>
        <begin position="1"/>
        <end position="12"/>
    </location>
</feature>
<dbReference type="Proteomes" id="UP001408356">
    <property type="component" value="Unassembled WGS sequence"/>
</dbReference>
<reference evidence="3 4" key="1">
    <citation type="journal article" date="2024" name="J. Plant Pathol.">
        <title>Sequence and assembly of the genome of Seiridium unicorne, isolate CBS 538.82, causal agent of cypress canker disease.</title>
        <authorList>
            <person name="Scali E."/>
            <person name="Rocca G.D."/>
            <person name="Danti R."/>
            <person name="Garbelotto M."/>
            <person name="Barberini S."/>
            <person name="Baroncelli R."/>
            <person name="Emiliani G."/>
        </authorList>
    </citation>
    <scope>NUCLEOTIDE SEQUENCE [LARGE SCALE GENOMIC DNA]</scope>
    <source>
        <strain evidence="3 4">BM-138-508</strain>
    </source>
</reference>